<comment type="caution">
    <text evidence="1">The sequence shown here is derived from an EMBL/GenBank/DDBJ whole genome shotgun (WGS) entry which is preliminary data.</text>
</comment>
<sequence>MDTNWCHYMGLNTNWCHCTDLDTNWCHCTTVAYFWLLSRRCYFKSSTVPTANNNKLL</sequence>
<gene>
    <name evidence="1" type="ORF">DPMN_005653</name>
</gene>
<evidence type="ECO:0000313" key="1">
    <source>
        <dbReference type="EMBL" id="KAH3881726.1"/>
    </source>
</evidence>
<accession>A0A9D4MTY0</accession>
<organism evidence="1 2">
    <name type="scientific">Dreissena polymorpha</name>
    <name type="common">Zebra mussel</name>
    <name type="synonym">Mytilus polymorpha</name>
    <dbReference type="NCBI Taxonomy" id="45954"/>
    <lineage>
        <taxon>Eukaryota</taxon>
        <taxon>Metazoa</taxon>
        <taxon>Spiralia</taxon>
        <taxon>Lophotrochozoa</taxon>
        <taxon>Mollusca</taxon>
        <taxon>Bivalvia</taxon>
        <taxon>Autobranchia</taxon>
        <taxon>Heteroconchia</taxon>
        <taxon>Euheterodonta</taxon>
        <taxon>Imparidentia</taxon>
        <taxon>Neoheterodontei</taxon>
        <taxon>Myida</taxon>
        <taxon>Dreissenoidea</taxon>
        <taxon>Dreissenidae</taxon>
        <taxon>Dreissena</taxon>
    </lineage>
</organism>
<dbReference type="EMBL" id="JAIWYP010000001">
    <property type="protein sequence ID" value="KAH3881726.1"/>
    <property type="molecule type" value="Genomic_DNA"/>
</dbReference>
<dbReference type="Proteomes" id="UP000828390">
    <property type="component" value="Unassembled WGS sequence"/>
</dbReference>
<proteinExistence type="predicted"/>
<name>A0A9D4MTY0_DREPO</name>
<protein>
    <submittedName>
        <fullName evidence="1">Uncharacterized protein</fullName>
    </submittedName>
</protein>
<reference evidence="1" key="1">
    <citation type="journal article" date="2019" name="bioRxiv">
        <title>The Genome of the Zebra Mussel, Dreissena polymorpha: A Resource for Invasive Species Research.</title>
        <authorList>
            <person name="McCartney M.A."/>
            <person name="Auch B."/>
            <person name="Kono T."/>
            <person name="Mallez S."/>
            <person name="Zhang Y."/>
            <person name="Obille A."/>
            <person name="Becker A."/>
            <person name="Abrahante J.E."/>
            <person name="Garbe J."/>
            <person name="Badalamenti J.P."/>
            <person name="Herman A."/>
            <person name="Mangelson H."/>
            <person name="Liachko I."/>
            <person name="Sullivan S."/>
            <person name="Sone E.D."/>
            <person name="Koren S."/>
            <person name="Silverstein K.A.T."/>
            <person name="Beckman K.B."/>
            <person name="Gohl D.M."/>
        </authorList>
    </citation>
    <scope>NUCLEOTIDE SEQUENCE</scope>
    <source>
        <strain evidence="1">Duluth1</strain>
        <tissue evidence="1">Whole animal</tissue>
    </source>
</reference>
<evidence type="ECO:0000313" key="2">
    <source>
        <dbReference type="Proteomes" id="UP000828390"/>
    </source>
</evidence>
<keyword evidence="2" id="KW-1185">Reference proteome</keyword>
<reference evidence="1" key="2">
    <citation type="submission" date="2020-11" db="EMBL/GenBank/DDBJ databases">
        <authorList>
            <person name="McCartney M.A."/>
            <person name="Auch B."/>
            <person name="Kono T."/>
            <person name="Mallez S."/>
            <person name="Becker A."/>
            <person name="Gohl D.M."/>
            <person name="Silverstein K.A.T."/>
            <person name="Koren S."/>
            <person name="Bechman K.B."/>
            <person name="Herman A."/>
            <person name="Abrahante J.E."/>
            <person name="Garbe J."/>
        </authorList>
    </citation>
    <scope>NUCLEOTIDE SEQUENCE</scope>
    <source>
        <strain evidence="1">Duluth1</strain>
        <tissue evidence="1">Whole animal</tissue>
    </source>
</reference>
<dbReference type="AlphaFoldDB" id="A0A9D4MTY0"/>